<feature type="region of interest" description="Disordered" evidence="7">
    <location>
        <begin position="350"/>
        <end position="394"/>
    </location>
</feature>
<accession>A0AA38U378</accession>
<evidence type="ECO:0000256" key="4">
    <source>
        <dbReference type="ARBA" id="ARBA00036943"/>
    </source>
</evidence>
<evidence type="ECO:0000256" key="2">
    <source>
        <dbReference type="ARBA" id="ARBA00022694"/>
    </source>
</evidence>
<comment type="catalytic activity">
    <reaction evidence="4">
        <text>a uridine in tRNA = a pseudouridine in tRNA</text>
        <dbReference type="Rhea" id="RHEA:54572"/>
        <dbReference type="Rhea" id="RHEA-COMP:13339"/>
        <dbReference type="Rhea" id="RHEA-COMP:13934"/>
        <dbReference type="ChEBI" id="CHEBI:65314"/>
        <dbReference type="ChEBI" id="CHEBI:65315"/>
    </reaction>
</comment>
<protein>
    <recommendedName>
        <fullName evidence="8">Pseudouridine synthase I TruA alpha/beta domain-containing protein</fullName>
    </recommendedName>
</protein>
<reference evidence="9" key="1">
    <citation type="submission" date="2023-03" db="EMBL/GenBank/DDBJ databases">
        <title>Chromosome-scale reference genome and RAD-based genetic map of yellow starthistle (Centaurea solstitialis) reveal putative structural variation and QTLs associated with invader traits.</title>
        <authorList>
            <person name="Reatini B."/>
            <person name="Cang F.A."/>
            <person name="Jiang Q."/>
            <person name="Mckibben M.T.W."/>
            <person name="Barker M.S."/>
            <person name="Rieseberg L.H."/>
            <person name="Dlugosch K.M."/>
        </authorList>
    </citation>
    <scope>NUCLEOTIDE SEQUENCE</scope>
    <source>
        <strain evidence="9">CAN-66</strain>
        <tissue evidence="9">Leaf</tissue>
    </source>
</reference>
<gene>
    <name evidence="9" type="ORF">OSB04_001212</name>
</gene>
<proteinExistence type="inferred from homology"/>
<evidence type="ECO:0000256" key="7">
    <source>
        <dbReference type="SAM" id="MobiDB-lite"/>
    </source>
</evidence>
<keyword evidence="10" id="KW-1185">Reference proteome</keyword>
<dbReference type="GO" id="GO:0009982">
    <property type="term" value="F:pseudouridine synthase activity"/>
    <property type="evidence" value="ECO:0007669"/>
    <property type="project" value="InterPro"/>
</dbReference>
<dbReference type="Gene3D" id="3.30.70.660">
    <property type="entry name" value="Pseudouridine synthase I, catalytic domain, C-terminal subdomain"/>
    <property type="match status" value="1"/>
</dbReference>
<feature type="domain" description="Pseudouridine synthase I TruA alpha/beta" evidence="8">
    <location>
        <begin position="440"/>
        <end position="519"/>
    </location>
</feature>
<comment type="similarity">
    <text evidence="1">Belongs to the tRNA pseudouridine synthase TruA family.</text>
</comment>
<evidence type="ECO:0000256" key="3">
    <source>
        <dbReference type="ARBA" id="ARBA00023235"/>
    </source>
</evidence>
<feature type="binding site" evidence="6">
    <location>
        <position position="299"/>
    </location>
    <ligand>
        <name>substrate</name>
    </ligand>
</feature>
<dbReference type="GO" id="GO:0005634">
    <property type="term" value="C:nucleus"/>
    <property type="evidence" value="ECO:0007669"/>
    <property type="project" value="TreeGrafter"/>
</dbReference>
<evidence type="ECO:0000313" key="9">
    <source>
        <dbReference type="EMBL" id="KAJ9565246.1"/>
    </source>
</evidence>
<dbReference type="InterPro" id="IPR001406">
    <property type="entry name" value="PsdUridine_synth_TruA"/>
</dbReference>
<dbReference type="InterPro" id="IPR020097">
    <property type="entry name" value="PsdUridine_synth_TruA_a/b_dom"/>
</dbReference>
<dbReference type="FunFam" id="3.30.70.580:FF:000002">
    <property type="entry name" value="tRNA pseudouridine synthase"/>
    <property type="match status" value="1"/>
</dbReference>
<dbReference type="EMBL" id="JARYMX010000001">
    <property type="protein sequence ID" value="KAJ9565246.1"/>
    <property type="molecule type" value="Genomic_DNA"/>
</dbReference>
<feature type="active site" description="Nucleophile" evidence="5">
    <location>
        <position position="234"/>
    </location>
</feature>
<evidence type="ECO:0000256" key="1">
    <source>
        <dbReference type="ARBA" id="ARBA00009375"/>
    </source>
</evidence>
<dbReference type="AlphaFoldDB" id="A0AA38U378"/>
<dbReference type="PANTHER" id="PTHR11142">
    <property type="entry name" value="PSEUDOURIDYLATE SYNTHASE"/>
    <property type="match status" value="1"/>
</dbReference>
<dbReference type="Proteomes" id="UP001172457">
    <property type="component" value="Chromosome 1"/>
</dbReference>
<dbReference type="Pfam" id="PF01416">
    <property type="entry name" value="PseudoU_synth_1"/>
    <property type="match status" value="1"/>
</dbReference>
<comment type="caution">
    <text evidence="9">The sequence shown here is derived from an EMBL/GenBank/DDBJ whole genome shotgun (WGS) entry which is preliminary data.</text>
</comment>
<dbReference type="Gene3D" id="3.30.70.580">
    <property type="entry name" value="Pseudouridine synthase I, catalytic domain, N-terminal subdomain"/>
    <property type="match status" value="1"/>
</dbReference>
<keyword evidence="2" id="KW-0819">tRNA processing</keyword>
<dbReference type="GO" id="GO:0031119">
    <property type="term" value="P:tRNA pseudouridine synthesis"/>
    <property type="evidence" value="ECO:0007669"/>
    <property type="project" value="InterPro"/>
</dbReference>
<evidence type="ECO:0000256" key="5">
    <source>
        <dbReference type="PIRSR" id="PIRSR641708-1"/>
    </source>
</evidence>
<dbReference type="InterPro" id="IPR020103">
    <property type="entry name" value="PsdUridine_synth_cat_dom_sf"/>
</dbReference>
<dbReference type="InterPro" id="IPR041708">
    <property type="entry name" value="PUS1/PUS2-like"/>
</dbReference>
<evidence type="ECO:0000256" key="6">
    <source>
        <dbReference type="PIRSR" id="PIRSR641708-2"/>
    </source>
</evidence>
<feature type="compositionally biased region" description="Acidic residues" evidence="7">
    <location>
        <begin position="378"/>
        <end position="394"/>
    </location>
</feature>
<dbReference type="InterPro" id="IPR020095">
    <property type="entry name" value="PsdUridine_synth_TruA_C"/>
</dbReference>
<dbReference type="SUPFAM" id="SSF55120">
    <property type="entry name" value="Pseudouridine synthase"/>
    <property type="match status" value="2"/>
</dbReference>
<evidence type="ECO:0000259" key="8">
    <source>
        <dbReference type="Pfam" id="PF01416"/>
    </source>
</evidence>
<name>A0AA38U378_9ASTR</name>
<sequence length="551" mass="62414">MMMMMLPPVTELLPPAISPTISTFSSSDFDTESTASFFHDRSTTLGALLGITTFTFRTPPTLTRRSTPNNNNHNRNLVAQRRKKKDNMTDMVVGRRRKRVRRRNWWWLCGGEASRPSSLGEFLEIERRFGVEVLFDDYDHDHDHHRNNGRMLFADGRVLPPPLSPPPYSPIVDEETPAVCSLCGFHVLLAGICGGGGGAIEKELETAIYKAGGIRDSNFGDLQKIAWARSSRTDKGVHSLSTMISLKMEIPEYAWARDPNGIILANLVNTHLPKNIRVFSILPSQRSFDPRRECNIRKYSYLLPVEVIGITSNFNASEIEHHISDFNDLLNSFEGQHPFHNYTIRSKYRKKYSSKRSPENGRIANRRDKLSTVSPGDMADDSYEEESSELGYDDGEEALGTDEIVAEELIESDANGNSLKDVPVLAKWLHEPDEKDRLSGSHFRRIFQCSCGNLEQLFGARYVEITICGESFMLHQIRKMVGTAVAVKRGLLRRDVITMSLNKFTRFVVPIAPSEVLFLRSNNFAMRCHPSKGSRPEMVTLVESEEKTKRR</sequence>
<evidence type="ECO:0000313" key="10">
    <source>
        <dbReference type="Proteomes" id="UP001172457"/>
    </source>
</evidence>
<dbReference type="PANTHER" id="PTHR11142:SF9">
    <property type="entry name" value="TRNA PSEUDOURIDINE SYNTHASE-RELATED"/>
    <property type="match status" value="1"/>
</dbReference>
<dbReference type="GO" id="GO:0003723">
    <property type="term" value="F:RNA binding"/>
    <property type="evidence" value="ECO:0007669"/>
    <property type="project" value="InterPro"/>
</dbReference>
<dbReference type="InterPro" id="IPR020094">
    <property type="entry name" value="TruA/RsuA/RluB/E/F_N"/>
</dbReference>
<organism evidence="9 10">
    <name type="scientific">Centaurea solstitialis</name>
    <name type="common">yellow star-thistle</name>
    <dbReference type="NCBI Taxonomy" id="347529"/>
    <lineage>
        <taxon>Eukaryota</taxon>
        <taxon>Viridiplantae</taxon>
        <taxon>Streptophyta</taxon>
        <taxon>Embryophyta</taxon>
        <taxon>Tracheophyta</taxon>
        <taxon>Spermatophyta</taxon>
        <taxon>Magnoliopsida</taxon>
        <taxon>eudicotyledons</taxon>
        <taxon>Gunneridae</taxon>
        <taxon>Pentapetalae</taxon>
        <taxon>asterids</taxon>
        <taxon>campanulids</taxon>
        <taxon>Asterales</taxon>
        <taxon>Asteraceae</taxon>
        <taxon>Carduoideae</taxon>
        <taxon>Cardueae</taxon>
        <taxon>Centaureinae</taxon>
        <taxon>Centaurea</taxon>
    </lineage>
</organism>
<dbReference type="GO" id="GO:1990481">
    <property type="term" value="P:mRNA pseudouridine synthesis"/>
    <property type="evidence" value="ECO:0007669"/>
    <property type="project" value="TreeGrafter"/>
</dbReference>
<keyword evidence="3" id="KW-0413">Isomerase</keyword>
<dbReference type="CDD" id="cd02568">
    <property type="entry name" value="PseudoU_synth_PUS1_PUS2"/>
    <property type="match status" value="1"/>
</dbReference>